<dbReference type="Proteomes" id="UP000199420">
    <property type="component" value="Unassembled WGS sequence"/>
</dbReference>
<feature type="signal peptide" evidence="8">
    <location>
        <begin position="1"/>
        <end position="27"/>
    </location>
</feature>
<dbReference type="InterPro" id="IPR008969">
    <property type="entry name" value="CarboxyPept-like_regulatory"/>
</dbReference>
<evidence type="ECO:0000256" key="4">
    <source>
        <dbReference type="ARBA" id="ARBA00022692"/>
    </source>
</evidence>
<feature type="domain" description="TonB-dependent transporter Oar-like beta-barrel" evidence="9">
    <location>
        <begin position="249"/>
        <end position="1018"/>
    </location>
</feature>
<dbReference type="STRING" id="529704.SAMN02927913_2458"/>
<keyword evidence="5" id="KW-0472">Membrane</keyword>
<dbReference type="GO" id="GO:0009279">
    <property type="term" value="C:cell outer membrane"/>
    <property type="evidence" value="ECO:0007669"/>
    <property type="project" value="UniProtKB-SubCell"/>
</dbReference>
<keyword evidence="4" id="KW-0812">Transmembrane</keyword>
<keyword evidence="8" id="KW-0732">Signal</keyword>
<dbReference type="PANTHER" id="PTHR30069:SF46">
    <property type="entry name" value="OAR PROTEIN"/>
    <property type="match status" value="1"/>
</dbReference>
<name>A0A1H6XSP4_9GAMM</name>
<dbReference type="RefSeq" id="WP_091337298.1">
    <property type="nucleotide sequence ID" value="NZ_FNYC01000006.1"/>
</dbReference>
<evidence type="ECO:0000259" key="9">
    <source>
        <dbReference type="Pfam" id="PF25183"/>
    </source>
</evidence>
<dbReference type="Pfam" id="PF13620">
    <property type="entry name" value="CarboxypepD_reg"/>
    <property type="match status" value="1"/>
</dbReference>
<organism evidence="10 11">
    <name type="scientific">Frateuria terrea</name>
    <dbReference type="NCBI Taxonomy" id="529704"/>
    <lineage>
        <taxon>Bacteria</taxon>
        <taxon>Pseudomonadati</taxon>
        <taxon>Pseudomonadota</taxon>
        <taxon>Gammaproteobacteria</taxon>
        <taxon>Lysobacterales</taxon>
        <taxon>Rhodanobacteraceae</taxon>
        <taxon>Frateuria</taxon>
    </lineage>
</organism>
<evidence type="ECO:0000313" key="11">
    <source>
        <dbReference type="Proteomes" id="UP000199420"/>
    </source>
</evidence>
<evidence type="ECO:0000256" key="3">
    <source>
        <dbReference type="ARBA" id="ARBA00022452"/>
    </source>
</evidence>
<feature type="chain" id="PRO_5011754505" evidence="8">
    <location>
        <begin position="28"/>
        <end position="1091"/>
    </location>
</feature>
<keyword evidence="2" id="KW-0813">Transport</keyword>
<dbReference type="InterPro" id="IPR057601">
    <property type="entry name" value="Oar-like_b-barrel"/>
</dbReference>
<evidence type="ECO:0000256" key="2">
    <source>
        <dbReference type="ARBA" id="ARBA00022448"/>
    </source>
</evidence>
<feature type="region of interest" description="Disordered" evidence="7">
    <location>
        <begin position="787"/>
        <end position="806"/>
    </location>
</feature>
<dbReference type="SUPFAM" id="SSF49464">
    <property type="entry name" value="Carboxypeptidase regulatory domain-like"/>
    <property type="match status" value="1"/>
</dbReference>
<evidence type="ECO:0000256" key="8">
    <source>
        <dbReference type="SAM" id="SignalP"/>
    </source>
</evidence>
<evidence type="ECO:0000313" key="10">
    <source>
        <dbReference type="EMBL" id="SEJ32059.1"/>
    </source>
</evidence>
<keyword evidence="3" id="KW-1134">Transmembrane beta strand</keyword>
<evidence type="ECO:0000256" key="6">
    <source>
        <dbReference type="ARBA" id="ARBA00023237"/>
    </source>
</evidence>
<dbReference type="InterPro" id="IPR039426">
    <property type="entry name" value="TonB-dep_rcpt-like"/>
</dbReference>
<dbReference type="EMBL" id="FNYC01000006">
    <property type="protein sequence ID" value="SEJ32059.1"/>
    <property type="molecule type" value="Genomic_DNA"/>
</dbReference>
<evidence type="ECO:0000256" key="5">
    <source>
        <dbReference type="ARBA" id="ARBA00023136"/>
    </source>
</evidence>
<evidence type="ECO:0000256" key="7">
    <source>
        <dbReference type="SAM" id="MobiDB-lite"/>
    </source>
</evidence>
<keyword evidence="11" id="KW-1185">Reference proteome</keyword>
<dbReference type="Gene3D" id="2.60.40.1120">
    <property type="entry name" value="Carboxypeptidase-like, regulatory domain"/>
    <property type="match status" value="1"/>
</dbReference>
<dbReference type="GO" id="GO:0015344">
    <property type="term" value="F:siderophore uptake transmembrane transporter activity"/>
    <property type="evidence" value="ECO:0007669"/>
    <property type="project" value="TreeGrafter"/>
</dbReference>
<sequence>MNNPIRAKALPFAIAALLAVGTAPAIAQNVTSSAVAGQVVDASGQPVANATVTIVHQPSGTTKVVTTDASGRYTAQGLRVGGPFDITASKSGLTQSEQDNVYLQLGQTSAVNLKMASVEAQNLGAVTVNASALANTFTADNKGMGTSVSHRELIATPSPSRSITDIARLDPRVSITDPGDSSISMMGMNSRYNSISVDGVGQGDPFGLNSNGLPYVGSPISVDTIDEYNISTANYDVASDAVGASIDAVTKSGTNDFHGSVYYAYRNANKLVGDLNDEPYNGYKRDWTAGATLGGPIVKDKLFFFVNYEKENTIGLGADSANGLDTSLGNGPSTSNKVSPGDLQRIINAANALGLKPGNFSGGNVDLGDRRYLAKLDWNISNNHRVSFTYQRTKETQPIVQGNSSTAIGLTSYWYTKNSDTKNTVLQFFDDWSDNFSTEAKIGYQRFQQARSVQDQQPQVFVDVTRTIKNGKQTGGTPFVDLGEDQYSDYNVLDVKTLRGYLAGTYYLGDHTLKGGVDFQQNDIYNLFGRTQFGAYTFYGIDNFEKGIYGSYNIYQPAPGYTLDDVAAQWKLRQYSFFLQDTWQANDNLSLQYGVRMNLAKTGDKPVYNPAFEQAFGYRNDNTIDGMRVVEPRLSFNYTFNTERMTQLRGGVGLFQSNPPTVWATNPYQNNGMTTATYQVFNDFGLQPGVGNTLPVFSADPFNQHLPAPTSSQMNVDTVAPNFKLPSVWKFSLAFDRELPFWGVIGSAEYQHIDVRNGILYQNINIGAPDAQLLPDGRNQYWKTPGEASVSGDARGNQNRKFSGSSTLLTNTHKGSADSLTLSLKKPFSESWFGSVGLTLGHSTEVNPGTSSQASSNYSNSAWVNPNEDVASTSNYNVGRRVTAALTWQHNFFGNYATSVSAFYDGHNGQPYSWVFSNDANGDSYSASDLVYIPKVGGDSKVTFAPGTSDQVIQQFYDFISNDGYLSKHQGEIAQRNGTRAAWVNEVDLSFRQEIPGIFKGNKGELRLDVYNFLNLLNSDWGQQSYVGFPYTRDLATYAGVDSQGRYIYTLPTDKSGNYQPEKEIIYDAGRNTKTNVVSRWSAMLTVRYTF</sequence>
<feature type="compositionally biased region" description="Polar residues" evidence="7">
    <location>
        <begin position="796"/>
        <end position="806"/>
    </location>
</feature>
<protein>
    <submittedName>
        <fullName evidence="10">TonB-dependent Receptor Plug Domain</fullName>
    </submittedName>
</protein>
<evidence type="ECO:0000256" key="1">
    <source>
        <dbReference type="ARBA" id="ARBA00004571"/>
    </source>
</evidence>
<dbReference type="Gene3D" id="2.40.170.20">
    <property type="entry name" value="TonB-dependent receptor, beta-barrel domain"/>
    <property type="match status" value="1"/>
</dbReference>
<comment type="subcellular location">
    <subcellularLocation>
        <location evidence="1">Cell outer membrane</location>
        <topology evidence="1">Multi-pass membrane protein</topology>
    </subcellularLocation>
</comment>
<dbReference type="InterPro" id="IPR036942">
    <property type="entry name" value="Beta-barrel_TonB_sf"/>
</dbReference>
<dbReference type="PANTHER" id="PTHR30069">
    <property type="entry name" value="TONB-DEPENDENT OUTER MEMBRANE RECEPTOR"/>
    <property type="match status" value="1"/>
</dbReference>
<dbReference type="Pfam" id="PF25183">
    <property type="entry name" value="OMP_b-brl_4"/>
    <property type="match status" value="1"/>
</dbReference>
<dbReference type="GO" id="GO:0044718">
    <property type="term" value="P:siderophore transmembrane transport"/>
    <property type="evidence" value="ECO:0007669"/>
    <property type="project" value="TreeGrafter"/>
</dbReference>
<dbReference type="AlphaFoldDB" id="A0A1H6XSP4"/>
<keyword evidence="10" id="KW-0675">Receptor</keyword>
<accession>A0A1H6XSP4</accession>
<dbReference type="SUPFAM" id="SSF56935">
    <property type="entry name" value="Porins"/>
    <property type="match status" value="1"/>
</dbReference>
<reference evidence="10 11" key="1">
    <citation type="submission" date="2016-10" db="EMBL/GenBank/DDBJ databases">
        <authorList>
            <person name="de Groot N.N."/>
        </authorList>
    </citation>
    <scope>NUCLEOTIDE SEQUENCE [LARGE SCALE GENOMIC DNA]</scope>
    <source>
        <strain evidence="10 11">DSM 26515</strain>
    </source>
</reference>
<keyword evidence="6" id="KW-0998">Cell outer membrane</keyword>
<dbReference type="OrthoDB" id="9768147at2"/>
<gene>
    <name evidence="10" type="ORF">SAMN04487997_2983</name>
</gene>
<proteinExistence type="predicted"/>